<dbReference type="Gene3D" id="3.40.640.10">
    <property type="entry name" value="Type I PLP-dependent aspartate aminotransferase-like (Major domain)"/>
    <property type="match status" value="1"/>
</dbReference>
<evidence type="ECO:0000256" key="3">
    <source>
        <dbReference type="ARBA" id="ARBA00022576"/>
    </source>
</evidence>
<dbReference type="Pfam" id="PF00155">
    <property type="entry name" value="Aminotran_1_2"/>
    <property type="match status" value="1"/>
</dbReference>
<dbReference type="AlphaFoldDB" id="A0A1E3RAN2"/>
<comment type="caution">
    <text evidence="8">The sequence shown here is derived from an EMBL/GenBank/DDBJ whole genome shotgun (WGS) entry which is preliminary data.</text>
</comment>
<evidence type="ECO:0000256" key="2">
    <source>
        <dbReference type="ARBA" id="ARBA00007441"/>
    </source>
</evidence>
<evidence type="ECO:0000259" key="7">
    <source>
        <dbReference type="Pfam" id="PF00155"/>
    </source>
</evidence>
<dbReference type="RefSeq" id="WP_069416558.1">
    <property type="nucleotide sequence ID" value="NZ_JACKUL010000040.1"/>
</dbReference>
<dbReference type="GO" id="GO:0006520">
    <property type="term" value="P:amino acid metabolic process"/>
    <property type="evidence" value="ECO:0007669"/>
    <property type="project" value="InterPro"/>
</dbReference>
<dbReference type="GO" id="GO:0030170">
    <property type="term" value="F:pyridoxal phosphate binding"/>
    <property type="evidence" value="ECO:0007669"/>
    <property type="project" value="InterPro"/>
</dbReference>
<dbReference type="Proteomes" id="UP000094053">
    <property type="component" value="Unassembled WGS sequence"/>
</dbReference>
<dbReference type="CDD" id="cd00609">
    <property type="entry name" value="AAT_like"/>
    <property type="match status" value="1"/>
</dbReference>
<dbReference type="PANTHER" id="PTHR46383">
    <property type="entry name" value="ASPARTATE AMINOTRANSFERASE"/>
    <property type="match status" value="1"/>
</dbReference>
<reference evidence="9" key="1">
    <citation type="submission" date="2016-09" db="EMBL/GenBank/DDBJ databases">
        <authorList>
            <person name="Greninger A.L."/>
            <person name="Jerome K.R."/>
            <person name="Mcnair B."/>
            <person name="Wallis C."/>
            <person name="Fang F."/>
        </authorList>
    </citation>
    <scope>NUCLEOTIDE SEQUENCE [LARGE SCALE GENOMIC DNA]</scope>
    <source>
        <strain evidence="9">M6</strain>
    </source>
</reference>
<dbReference type="PROSITE" id="PS00105">
    <property type="entry name" value="AA_TRANSFER_CLASS_1"/>
    <property type="match status" value="1"/>
</dbReference>
<keyword evidence="3 6" id="KW-0032">Aminotransferase</keyword>
<gene>
    <name evidence="8" type="ORF">BHQ18_26090</name>
</gene>
<dbReference type="InterPro" id="IPR015424">
    <property type="entry name" value="PyrdxlP-dep_Trfase"/>
</dbReference>
<dbReference type="EC" id="2.6.1.-" evidence="6"/>
<organism evidence="8 9">
    <name type="scientific">Mycolicibacterium flavescens</name>
    <name type="common">Mycobacterium flavescens</name>
    <dbReference type="NCBI Taxonomy" id="1776"/>
    <lineage>
        <taxon>Bacteria</taxon>
        <taxon>Bacillati</taxon>
        <taxon>Actinomycetota</taxon>
        <taxon>Actinomycetes</taxon>
        <taxon>Mycobacteriales</taxon>
        <taxon>Mycobacteriaceae</taxon>
        <taxon>Mycolicibacterium</taxon>
    </lineage>
</organism>
<protein>
    <recommendedName>
        <fullName evidence="6">Aminotransferase</fullName>
        <ecNumber evidence="6">2.6.1.-</ecNumber>
    </recommendedName>
</protein>
<dbReference type="SUPFAM" id="SSF53383">
    <property type="entry name" value="PLP-dependent transferases"/>
    <property type="match status" value="1"/>
</dbReference>
<keyword evidence="5" id="KW-0663">Pyridoxal phosphate</keyword>
<dbReference type="OrthoDB" id="9763453at2"/>
<dbReference type="STRING" id="1776.BHQ18_26090"/>
<evidence type="ECO:0000256" key="5">
    <source>
        <dbReference type="ARBA" id="ARBA00022898"/>
    </source>
</evidence>
<dbReference type="InterPro" id="IPR015421">
    <property type="entry name" value="PyrdxlP-dep_Trfase_major"/>
</dbReference>
<keyword evidence="9" id="KW-1185">Reference proteome</keyword>
<dbReference type="GO" id="GO:0008483">
    <property type="term" value="F:transaminase activity"/>
    <property type="evidence" value="ECO:0007669"/>
    <property type="project" value="UniProtKB-KW"/>
</dbReference>
<dbReference type="PANTHER" id="PTHR46383:SF2">
    <property type="entry name" value="AMINOTRANSFERASE"/>
    <property type="match status" value="1"/>
</dbReference>
<evidence type="ECO:0000313" key="8">
    <source>
        <dbReference type="EMBL" id="ODQ86851.1"/>
    </source>
</evidence>
<comment type="similarity">
    <text evidence="2 6">Belongs to the class-I pyridoxal-phosphate-dependent aminotransferase family.</text>
</comment>
<sequence>MSVSLRSGIPPFYVMDVWLAAAERQRSHGDLVNLSAGQPSAGAPAAVRAAAKEALDTTVLGYTVALGIPELRTAIAGQYLDRHGLTVDPDDVVITTGSSGGFLLAFLACFDVGDRVAIASPGYPCYRNILSALGCEVVEIPCGLQTRFQPTVQMLEALDPPVQGVIVASPANPTGTVIPPQELAAIARWCESTGARLISDEVYHGLVYDGAPATSCAWATSRDSVVVNSFSKYFAMTGWRLGWLLVPKELHRAVDRLTGNFTICPPTLPQLAAVAAFHPDSIAESDALLHHYAANRLLLLDGLRGLGIERLAPADGAFYVYADVSHLTTDSLAFCSKLLNDTGVAIAPGIDFDPARGGSFVRLSFAGPTGDIEEALRRIGGWLGP</sequence>
<evidence type="ECO:0000256" key="1">
    <source>
        <dbReference type="ARBA" id="ARBA00001933"/>
    </source>
</evidence>
<keyword evidence="4 6" id="KW-0808">Transferase</keyword>
<accession>A0A1E3RAN2</accession>
<evidence type="ECO:0000256" key="6">
    <source>
        <dbReference type="RuleBase" id="RU000481"/>
    </source>
</evidence>
<evidence type="ECO:0000313" key="9">
    <source>
        <dbReference type="Proteomes" id="UP000094053"/>
    </source>
</evidence>
<dbReference type="InterPro" id="IPR050596">
    <property type="entry name" value="AspAT/PAT-like"/>
</dbReference>
<dbReference type="InterPro" id="IPR004838">
    <property type="entry name" value="NHTrfase_class1_PyrdxlP-BS"/>
</dbReference>
<name>A0A1E3RAN2_MYCFV</name>
<proteinExistence type="inferred from homology"/>
<comment type="cofactor">
    <cofactor evidence="1 6">
        <name>pyridoxal 5'-phosphate</name>
        <dbReference type="ChEBI" id="CHEBI:597326"/>
    </cofactor>
</comment>
<evidence type="ECO:0000256" key="4">
    <source>
        <dbReference type="ARBA" id="ARBA00022679"/>
    </source>
</evidence>
<feature type="domain" description="Aminotransferase class I/classII large" evidence="7">
    <location>
        <begin position="30"/>
        <end position="379"/>
    </location>
</feature>
<dbReference type="EMBL" id="MIHA01000028">
    <property type="protein sequence ID" value="ODQ86851.1"/>
    <property type="molecule type" value="Genomic_DNA"/>
</dbReference>
<dbReference type="InterPro" id="IPR004839">
    <property type="entry name" value="Aminotransferase_I/II_large"/>
</dbReference>